<sequence>MRASVCLAVMSAVLCPARAAYQGFNYGAFFTDNTPKMQLDFQAEFKTAQNLVGAPAGGFHSARPYTMIQWGTATDVISAVPAAIATNTNLLLGIRCSAGDAVVSNELAALQTAIPTHGTRFTDLVVGISVGSEDLYRSSAATIASYVARVRAAVRGTPLEGTPWADPANRAVLEPVDFVGMDAYSYWESTVPNEVGGSRAKALFDAAMDHTVAATAAVDVRKMVWITETGFPVRGHTSNEAVPSPENAKAFWDAVGCPLFDISCAEIAGERGDDGVNSDDDACDAE</sequence>
<evidence type="ECO:0000256" key="21">
    <source>
        <dbReference type="ARBA" id="ARBA00032906"/>
    </source>
</evidence>
<dbReference type="Pfam" id="PF00332">
    <property type="entry name" value="Glyco_hydro_17"/>
    <property type="match status" value="1"/>
</dbReference>
<accession>G2Q5M6</accession>
<dbReference type="Proteomes" id="UP000007322">
    <property type="component" value="Chromosome 1"/>
</dbReference>
<dbReference type="GO" id="GO:0098552">
    <property type="term" value="C:side of membrane"/>
    <property type="evidence" value="ECO:0007669"/>
    <property type="project" value="UniProtKB-KW"/>
</dbReference>
<dbReference type="GO" id="GO:0071555">
    <property type="term" value="P:cell wall organization"/>
    <property type="evidence" value="ECO:0007669"/>
    <property type="project" value="UniProtKB-KW"/>
</dbReference>
<keyword evidence="16" id="KW-0449">Lipoprotein</keyword>
<evidence type="ECO:0000256" key="10">
    <source>
        <dbReference type="ARBA" id="ARBA00022622"/>
    </source>
</evidence>
<dbReference type="VEuPathDB" id="FungiDB:MYCTH_2124399"/>
<evidence type="ECO:0000256" key="23">
    <source>
        <dbReference type="SAM" id="SignalP"/>
    </source>
</evidence>
<evidence type="ECO:0000256" key="16">
    <source>
        <dbReference type="ARBA" id="ARBA00023288"/>
    </source>
</evidence>
<feature type="chain" id="PRO_5003435283" description="Probable glucan endo-1,3-beta-glucosidase eglC" evidence="23">
    <location>
        <begin position="20"/>
        <end position="286"/>
    </location>
</feature>
<gene>
    <name evidence="24" type="ORF">MYCTH_2124399</name>
</gene>
<dbReference type="STRING" id="573729.G2Q5M6"/>
<evidence type="ECO:0000256" key="20">
    <source>
        <dbReference type="ARBA" id="ARBA00032134"/>
    </source>
</evidence>
<dbReference type="GO" id="GO:0042973">
    <property type="term" value="F:glucan endo-1,3-beta-D-glucosidase activity"/>
    <property type="evidence" value="ECO:0007669"/>
    <property type="project" value="UniProtKB-EC"/>
</dbReference>
<dbReference type="GO" id="GO:0005576">
    <property type="term" value="C:extracellular region"/>
    <property type="evidence" value="ECO:0007669"/>
    <property type="project" value="TreeGrafter"/>
</dbReference>
<evidence type="ECO:0000256" key="18">
    <source>
        <dbReference type="ARBA" id="ARBA00023326"/>
    </source>
</evidence>
<dbReference type="HOGENOM" id="CLU_028820_0_0_1"/>
<evidence type="ECO:0000256" key="9">
    <source>
        <dbReference type="ARBA" id="ARBA00022525"/>
    </source>
</evidence>
<keyword evidence="9" id="KW-0964">Secreted</keyword>
<evidence type="ECO:0000256" key="19">
    <source>
        <dbReference type="ARBA" id="ARBA00025152"/>
    </source>
</evidence>
<keyword evidence="8" id="KW-0134">Cell wall</keyword>
<evidence type="ECO:0000313" key="24">
    <source>
        <dbReference type="EMBL" id="AEO55462.1"/>
    </source>
</evidence>
<comment type="subcellular location">
    <subcellularLocation>
        <location evidence="3">Cell membrane</location>
        <topology evidence="3">Lipid-anchor</topology>
        <topology evidence="3">GPI-anchor</topology>
    </subcellularLocation>
    <subcellularLocation>
        <location evidence="2">Secreted</location>
        <location evidence="2">Cell wall</location>
    </subcellularLocation>
</comment>
<keyword evidence="13" id="KW-0472">Membrane</keyword>
<keyword evidence="12 24" id="KW-0378">Hydrolase</keyword>
<keyword evidence="17" id="KW-0961">Cell wall biogenesis/degradation</keyword>
<dbReference type="GO" id="GO:0009277">
    <property type="term" value="C:fungal-type cell wall"/>
    <property type="evidence" value="ECO:0007669"/>
    <property type="project" value="TreeGrafter"/>
</dbReference>
<keyword evidence="10" id="KW-0336">GPI-anchor</keyword>
<keyword evidence="11 23" id="KW-0732">Signal</keyword>
<evidence type="ECO:0000256" key="2">
    <source>
        <dbReference type="ARBA" id="ARBA00004191"/>
    </source>
</evidence>
<evidence type="ECO:0000256" key="4">
    <source>
        <dbReference type="ARBA" id="ARBA00008773"/>
    </source>
</evidence>
<evidence type="ECO:0000256" key="12">
    <source>
        <dbReference type="ARBA" id="ARBA00022801"/>
    </source>
</evidence>
<dbReference type="RefSeq" id="XP_003660707.1">
    <property type="nucleotide sequence ID" value="XM_003660659.1"/>
</dbReference>
<protein>
    <recommendedName>
        <fullName evidence="6">Probable glucan endo-1,3-beta-glucosidase eglC</fullName>
        <ecNumber evidence="5">3.2.1.39</ecNumber>
    </recommendedName>
    <alternativeName>
        <fullName evidence="20">Endo-1,3-beta-glucanase eglC</fullName>
    </alternativeName>
    <alternativeName>
        <fullName evidence="21">Laminarinase eglC</fullName>
    </alternativeName>
</protein>
<dbReference type="InterPro" id="IPR017853">
    <property type="entry name" value="GH"/>
</dbReference>
<dbReference type="AlphaFoldDB" id="G2Q5M6"/>
<name>G2Q5M6_THET4</name>
<evidence type="ECO:0000256" key="7">
    <source>
        <dbReference type="ARBA" id="ARBA00022475"/>
    </source>
</evidence>
<evidence type="ECO:0000256" key="5">
    <source>
        <dbReference type="ARBA" id="ARBA00012780"/>
    </source>
</evidence>
<dbReference type="GO" id="GO:0000272">
    <property type="term" value="P:polysaccharide catabolic process"/>
    <property type="evidence" value="ECO:0007669"/>
    <property type="project" value="UniProtKB-KW"/>
</dbReference>
<dbReference type="InterPro" id="IPR000490">
    <property type="entry name" value="Glyco_hydro_17"/>
</dbReference>
<evidence type="ECO:0000313" key="25">
    <source>
        <dbReference type="Proteomes" id="UP000007322"/>
    </source>
</evidence>
<organism evidence="24 25">
    <name type="scientific">Thermothelomyces thermophilus (strain ATCC 42464 / BCRC 31852 / DSM 1799)</name>
    <name type="common">Sporotrichum thermophile</name>
    <dbReference type="NCBI Taxonomy" id="573729"/>
    <lineage>
        <taxon>Eukaryota</taxon>
        <taxon>Fungi</taxon>
        <taxon>Dikarya</taxon>
        <taxon>Ascomycota</taxon>
        <taxon>Pezizomycotina</taxon>
        <taxon>Sordariomycetes</taxon>
        <taxon>Sordariomycetidae</taxon>
        <taxon>Sordariales</taxon>
        <taxon>Chaetomiaceae</taxon>
        <taxon>Thermothelomyces</taxon>
    </lineage>
</organism>
<feature type="signal peptide" evidence="23">
    <location>
        <begin position="1"/>
        <end position="19"/>
    </location>
</feature>
<dbReference type="InterPro" id="IPR050732">
    <property type="entry name" value="Beta-glucan_modifiers"/>
</dbReference>
<evidence type="ECO:0000256" key="1">
    <source>
        <dbReference type="ARBA" id="ARBA00000382"/>
    </source>
</evidence>
<comment type="similarity">
    <text evidence="4 22">Belongs to the glycosyl hydrolase 17 family.</text>
</comment>
<dbReference type="FunCoup" id="G2Q5M6">
    <property type="interactions" value="373"/>
</dbReference>
<dbReference type="GO" id="GO:0009986">
    <property type="term" value="C:cell surface"/>
    <property type="evidence" value="ECO:0007669"/>
    <property type="project" value="TreeGrafter"/>
</dbReference>
<keyword evidence="25" id="KW-1185">Reference proteome</keyword>
<comment type="function">
    <text evidence="19">Glucanases play a role in cell expansion during growth, in cell-cell fusion during mating, and in spore release during sporulation. This enzyme may be involved in beta-glucan degradation and also function biosynthetically as a transglycosylase.</text>
</comment>
<reference evidence="24 25" key="1">
    <citation type="journal article" date="2011" name="Nat. Biotechnol.">
        <title>Comparative genomic analysis of the thermophilic biomass-degrading fungi Myceliophthora thermophila and Thielavia terrestris.</title>
        <authorList>
            <person name="Berka R.M."/>
            <person name="Grigoriev I.V."/>
            <person name="Otillar R."/>
            <person name="Salamov A."/>
            <person name="Grimwood J."/>
            <person name="Reid I."/>
            <person name="Ishmael N."/>
            <person name="John T."/>
            <person name="Darmond C."/>
            <person name="Moisan M.-C."/>
            <person name="Henrissat B."/>
            <person name="Coutinho P.M."/>
            <person name="Lombard V."/>
            <person name="Natvig D.O."/>
            <person name="Lindquist E."/>
            <person name="Schmutz J."/>
            <person name="Lucas S."/>
            <person name="Harris P."/>
            <person name="Powlowski J."/>
            <person name="Bellemare A."/>
            <person name="Taylor D."/>
            <person name="Butler G."/>
            <person name="de Vries R.P."/>
            <person name="Allijn I.E."/>
            <person name="van den Brink J."/>
            <person name="Ushinsky S."/>
            <person name="Storms R."/>
            <person name="Powell A.J."/>
            <person name="Paulsen I.T."/>
            <person name="Elbourne L.D.H."/>
            <person name="Baker S.E."/>
            <person name="Magnuson J."/>
            <person name="LaBoissiere S."/>
            <person name="Clutterbuck A.J."/>
            <person name="Martinez D."/>
            <person name="Wogulis M."/>
            <person name="de Leon A.L."/>
            <person name="Rey M.W."/>
            <person name="Tsang A."/>
        </authorList>
    </citation>
    <scope>NUCLEOTIDE SEQUENCE [LARGE SCALE GENOMIC DNA]</scope>
    <source>
        <strain evidence="25">ATCC 42464 / BCRC 31852 / DSM 1799</strain>
    </source>
</reference>
<evidence type="ECO:0000256" key="13">
    <source>
        <dbReference type="ARBA" id="ARBA00023136"/>
    </source>
</evidence>
<dbReference type="KEGG" id="mtm:MYCTH_2124399"/>
<keyword evidence="15" id="KW-0119">Carbohydrate metabolism</keyword>
<dbReference type="GeneID" id="11513216"/>
<dbReference type="SUPFAM" id="SSF51445">
    <property type="entry name" value="(Trans)glycosidases"/>
    <property type="match status" value="1"/>
</dbReference>
<keyword evidence="14" id="KW-0325">Glycoprotein</keyword>
<evidence type="ECO:0000256" key="15">
    <source>
        <dbReference type="ARBA" id="ARBA00023277"/>
    </source>
</evidence>
<evidence type="ECO:0000256" key="6">
    <source>
        <dbReference type="ARBA" id="ARBA00019762"/>
    </source>
</evidence>
<dbReference type="PANTHER" id="PTHR16631">
    <property type="entry name" value="GLUCAN 1,3-BETA-GLUCOSIDASE"/>
    <property type="match status" value="1"/>
</dbReference>
<evidence type="ECO:0000256" key="14">
    <source>
        <dbReference type="ARBA" id="ARBA00023180"/>
    </source>
</evidence>
<evidence type="ECO:0000256" key="3">
    <source>
        <dbReference type="ARBA" id="ARBA00004609"/>
    </source>
</evidence>
<dbReference type="EMBL" id="CP003002">
    <property type="protein sequence ID" value="AEO55462.1"/>
    <property type="molecule type" value="Genomic_DNA"/>
</dbReference>
<proteinExistence type="inferred from homology"/>
<dbReference type="InParanoid" id="G2Q5M6"/>
<evidence type="ECO:0000256" key="22">
    <source>
        <dbReference type="RuleBase" id="RU004335"/>
    </source>
</evidence>
<dbReference type="PANTHER" id="PTHR16631:SF13">
    <property type="entry name" value="GLUCAN ENDO-1,3-BETA-GLUCOSIDASE EGLC-RELATED"/>
    <property type="match status" value="1"/>
</dbReference>
<keyword evidence="18" id="KW-0624">Polysaccharide degradation</keyword>
<dbReference type="eggNOG" id="ENOG502SI3D">
    <property type="taxonomic scope" value="Eukaryota"/>
</dbReference>
<dbReference type="GO" id="GO:0005886">
    <property type="term" value="C:plasma membrane"/>
    <property type="evidence" value="ECO:0007669"/>
    <property type="project" value="UniProtKB-SubCell"/>
</dbReference>
<comment type="catalytic activity">
    <reaction evidence="1">
        <text>Hydrolysis of (1-&gt;3)-beta-D-glucosidic linkages in (1-&gt;3)-beta-D-glucans.</text>
        <dbReference type="EC" id="3.2.1.39"/>
    </reaction>
</comment>
<dbReference type="OMA" id="ANAKYYW"/>
<dbReference type="EC" id="3.2.1.39" evidence="5"/>
<keyword evidence="7" id="KW-1003">Cell membrane</keyword>
<evidence type="ECO:0000256" key="8">
    <source>
        <dbReference type="ARBA" id="ARBA00022512"/>
    </source>
</evidence>
<evidence type="ECO:0000256" key="11">
    <source>
        <dbReference type="ARBA" id="ARBA00022729"/>
    </source>
</evidence>
<evidence type="ECO:0000256" key="17">
    <source>
        <dbReference type="ARBA" id="ARBA00023316"/>
    </source>
</evidence>
<dbReference type="OrthoDB" id="77201at2759"/>
<dbReference type="Gene3D" id="3.20.20.80">
    <property type="entry name" value="Glycosidases"/>
    <property type="match status" value="1"/>
</dbReference>